<dbReference type="Proteomes" id="UP000000343">
    <property type="component" value="Chromosome"/>
</dbReference>
<dbReference type="EMBL" id="CP002480">
    <property type="protein sequence ID" value="ADW67401.1"/>
    <property type="molecule type" value="Genomic_DNA"/>
</dbReference>
<keyword evidence="4" id="KW-0238">DNA-binding</keyword>
<keyword evidence="5" id="KW-0804">Transcription</keyword>
<evidence type="ECO:0000256" key="1">
    <source>
        <dbReference type="ARBA" id="ARBA00010641"/>
    </source>
</evidence>
<dbReference type="GO" id="GO:0016987">
    <property type="term" value="F:sigma factor activity"/>
    <property type="evidence" value="ECO:0007669"/>
    <property type="project" value="UniProtKB-KW"/>
</dbReference>
<evidence type="ECO:0000313" key="8">
    <source>
        <dbReference type="EMBL" id="ADW67401.1"/>
    </source>
</evidence>
<evidence type="ECO:0000259" key="7">
    <source>
        <dbReference type="Pfam" id="PF08281"/>
    </source>
</evidence>
<feature type="domain" description="RNA polymerase sigma factor 70 region 4 type 2" evidence="7">
    <location>
        <begin position="119"/>
        <end position="170"/>
    </location>
</feature>
<comment type="similarity">
    <text evidence="1">Belongs to the sigma-70 factor family. ECF subfamily.</text>
</comment>
<keyword evidence="9" id="KW-1185">Reference proteome</keyword>
<keyword evidence="3" id="KW-0731">Sigma factor</keyword>
<evidence type="ECO:0000259" key="6">
    <source>
        <dbReference type="Pfam" id="PF04542"/>
    </source>
</evidence>
<dbReference type="Gene3D" id="1.10.1740.10">
    <property type="match status" value="1"/>
</dbReference>
<dbReference type="Pfam" id="PF04542">
    <property type="entry name" value="Sigma70_r2"/>
    <property type="match status" value="1"/>
</dbReference>
<dbReference type="PaxDb" id="1198114-AciX9_0329"/>
<dbReference type="KEGG" id="acm:AciX9_0329"/>
<dbReference type="InterPro" id="IPR039425">
    <property type="entry name" value="RNA_pol_sigma-70-like"/>
</dbReference>
<reference evidence="9" key="1">
    <citation type="submission" date="2011-01" db="EMBL/GenBank/DDBJ databases">
        <title>Complete sequence of chromosome of Acidobacterium sp. MP5ACTX9.</title>
        <authorList>
            <consortium name="US DOE Joint Genome Institute"/>
            <person name="Lucas S."/>
            <person name="Copeland A."/>
            <person name="Lapidus A."/>
            <person name="Cheng J.-F."/>
            <person name="Goodwin L."/>
            <person name="Pitluck S."/>
            <person name="Teshima H."/>
            <person name="Detter J.C."/>
            <person name="Han C."/>
            <person name="Tapia R."/>
            <person name="Land M."/>
            <person name="Hauser L."/>
            <person name="Kyrpides N."/>
            <person name="Ivanova N."/>
            <person name="Ovchinnikova G."/>
            <person name="Pagani I."/>
            <person name="Rawat S.R."/>
            <person name="Mannisto M."/>
            <person name="Haggblom M.M."/>
            <person name="Woyke T."/>
        </authorList>
    </citation>
    <scope>NUCLEOTIDE SEQUENCE [LARGE SCALE GENOMIC DNA]</scope>
    <source>
        <strain evidence="9">MP5ACTX9</strain>
    </source>
</reference>
<evidence type="ECO:0000256" key="3">
    <source>
        <dbReference type="ARBA" id="ARBA00023082"/>
    </source>
</evidence>
<dbReference type="Pfam" id="PF08281">
    <property type="entry name" value="Sigma70_r4_2"/>
    <property type="match status" value="1"/>
</dbReference>
<dbReference type="SUPFAM" id="SSF88659">
    <property type="entry name" value="Sigma3 and sigma4 domains of RNA polymerase sigma factors"/>
    <property type="match status" value="1"/>
</dbReference>
<dbReference type="InterPro" id="IPR014284">
    <property type="entry name" value="RNA_pol_sigma-70_dom"/>
</dbReference>
<dbReference type="PANTHER" id="PTHR43133:SF8">
    <property type="entry name" value="RNA POLYMERASE SIGMA FACTOR HI_1459-RELATED"/>
    <property type="match status" value="1"/>
</dbReference>
<dbReference type="NCBIfam" id="TIGR02937">
    <property type="entry name" value="sigma70-ECF"/>
    <property type="match status" value="1"/>
</dbReference>
<dbReference type="RefSeq" id="WP_013578729.1">
    <property type="nucleotide sequence ID" value="NC_015064.1"/>
</dbReference>
<evidence type="ECO:0000256" key="2">
    <source>
        <dbReference type="ARBA" id="ARBA00023015"/>
    </source>
</evidence>
<name>E8WWS3_GRATM</name>
<dbReference type="InterPro" id="IPR013249">
    <property type="entry name" value="RNA_pol_sigma70_r4_t2"/>
</dbReference>
<evidence type="ECO:0000256" key="5">
    <source>
        <dbReference type="ARBA" id="ARBA00023163"/>
    </source>
</evidence>
<dbReference type="STRING" id="1198114.AciX9_0329"/>
<dbReference type="InterPro" id="IPR007627">
    <property type="entry name" value="RNA_pol_sigma70_r2"/>
</dbReference>
<dbReference type="InterPro" id="IPR013325">
    <property type="entry name" value="RNA_pol_sigma_r2"/>
</dbReference>
<accession>E8WWS3</accession>
<dbReference type="AlphaFoldDB" id="E8WWS3"/>
<dbReference type="HOGENOM" id="CLU_047691_9_3_0"/>
<proteinExistence type="inferred from homology"/>
<dbReference type="PANTHER" id="PTHR43133">
    <property type="entry name" value="RNA POLYMERASE ECF-TYPE SIGMA FACTO"/>
    <property type="match status" value="1"/>
</dbReference>
<dbReference type="GO" id="GO:0006352">
    <property type="term" value="P:DNA-templated transcription initiation"/>
    <property type="evidence" value="ECO:0007669"/>
    <property type="project" value="InterPro"/>
</dbReference>
<dbReference type="CDD" id="cd06171">
    <property type="entry name" value="Sigma70_r4"/>
    <property type="match status" value="1"/>
</dbReference>
<dbReference type="GO" id="GO:0003677">
    <property type="term" value="F:DNA binding"/>
    <property type="evidence" value="ECO:0007669"/>
    <property type="project" value="UniProtKB-KW"/>
</dbReference>
<evidence type="ECO:0000256" key="4">
    <source>
        <dbReference type="ARBA" id="ARBA00023125"/>
    </source>
</evidence>
<dbReference type="InterPro" id="IPR036388">
    <property type="entry name" value="WH-like_DNA-bd_sf"/>
</dbReference>
<dbReference type="Gene3D" id="1.10.10.10">
    <property type="entry name" value="Winged helix-like DNA-binding domain superfamily/Winged helix DNA-binding domain"/>
    <property type="match status" value="1"/>
</dbReference>
<organism evidence="9">
    <name type="scientific">Granulicella tundricola (strain ATCC BAA-1859 / DSM 23138 / MP5ACTX9)</name>
    <dbReference type="NCBI Taxonomy" id="1198114"/>
    <lineage>
        <taxon>Bacteria</taxon>
        <taxon>Pseudomonadati</taxon>
        <taxon>Acidobacteriota</taxon>
        <taxon>Terriglobia</taxon>
        <taxon>Terriglobales</taxon>
        <taxon>Acidobacteriaceae</taxon>
        <taxon>Granulicella</taxon>
    </lineage>
</organism>
<feature type="domain" description="RNA polymerase sigma-70 region 2" evidence="6">
    <location>
        <begin position="19"/>
        <end position="85"/>
    </location>
</feature>
<evidence type="ECO:0000313" key="9">
    <source>
        <dbReference type="Proteomes" id="UP000000343"/>
    </source>
</evidence>
<dbReference type="InterPro" id="IPR013324">
    <property type="entry name" value="RNA_pol_sigma_r3/r4-like"/>
</dbReference>
<dbReference type="eggNOG" id="COG1595">
    <property type="taxonomic scope" value="Bacteria"/>
</dbReference>
<dbReference type="OrthoDB" id="9784984at2"/>
<gene>
    <name evidence="8" type="ordered locus">AciX9_0329</name>
</gene>
<protein>
    <submittedName>
        <fullName evidence="8">RNA polymerase, sigma-24 subunit, ECF subfamily</fullName>
    </submittedName>
</protein>
<sequence>MGVQANGQQTDTATLFTALVDRHSRFLYRVAFSLLNNRQDAEDAVQETFMKLYRTGLWQQTMNDERAYLARAVWRSGLDRIATAQAKAMRRAEDIAELELASDLASPEQDAVDQSDRTLLRTLIDALPSDLRQPLLLSALEDMRSSDVAVTLGIPEATVRTRIHRAKAELRRRFEALATRRATEVLS</sequence>
<keyword evidence="2" id="KW-0805">Transcription regulation</keyword>
<dbReference type="SUPFAM" id="SSF88946">
    <property type="entry name" value="Sigma2 domain of RNA polymerase sigma factors"/>
    <property type="match status" value="1"/>
</dbReference>